<reference evidence="9 10" key="1">
    <citation type="journal article" date="2009" name="Science">
        <title>Green evolution and dynamic adaptations revealed by genomes of the marine picoeukaryotes Micromonas.</title>
        <authorList>
            <person name="Worden A.Z."/>
            <person name="Lee J.H."/>
            <person name="Mock T."/>
            <person name="Rouze P."/>
            <person name="Simmons M.P."/>
            <person name="Aerts A.L."/>
            <person name="Allen A.E."/>
            <person name="Cuvelier M.L."/>
            <person name="Derelle E."/>
            <person name="Everett M.V."/>
            <person name="Foulon E."/>
            <person name="Grimwood J."/>
            <person name="Gundlach H."/>
            <person name="Henrissat B."/>
            <person name="Napoli C."/>
            <person name="McDonald S.M."/>
            <person name="Parker M.S."/>
            <person name="Rombauts S."/>
            <person name="Salamov A."/>
            <person name="Von Dassow P."/>
            <person name="Badger J.H."/>
            <person name="Coutinho P.M."/>
            <person name="Demir E."/>
            <person name="Dubchak I."/>
            <person name="Gentemann C."/>
            <person name="Eikrem W."/>
            <person name="Gready J.E."/>
            <person name="John U."/>
            <person name="Lanier W."/>
            <person name="Lindquist E.A."/>
            <person name="Lucas S."/>
            <person name="Mayer K.F."/>
            <person name="Moreau H."/>
            <person name="Not F."/>
            <person name="Otillar R."/>
            <person name="Panaud O."/>
            <person name="Pangilinan J."/>
            <person name="Paulsen I."/>
            <person name="Piegu B."/>
            <person name="Poliakov A."/>
            <person name="Robbens S."/>
            <person name="Schmutz J."/>
            <person name="Toulza E."/>
            <person name="Wyss T."/>
            <person name="Zelensky A."/>
            <person name="Zhou K."/>
            <person name="Armbrust E.V."/>
            <person name="Bhattacharya D."/>
            <person name="Goodenough U.W."/>
            <person name="Van de Peer Y."/>
            <person name="Grigoriev I.V."/>
        </authorList>
    </citation>
    <scope>NUCLEOTIDE SEQUENCE [LARGE SCALE GENOMIC DNA]</scope>
    <source>
        <strain evidence="10">RCC299 / NOUM17</strain>
    </source>
</reference>
<evidence type="ECO:0000256" key="5">
    <source>
        <dbReference type="ARBA" id="ARBA00023136"/>
    </source>
</evidence>
<dbReference type="RefSeq" id="XP_002508823.1">
    <property type="nucleotide sequence ID" value="XM_002508777.1"/>
</dbReference>
<dbReference type="OrthoDB" id="2021097at2759"/>
<gene>
    <name evidence="9" type="ORF">MICPUN_62041</name>
</gene>
<feature type="transmembrane region" description="Helical" evidence="8">
    <location>
        <begin position="82"/>
        <end position="101"/>
    </location>
</feature>
<accession>C1FHD2</accession>
<dbReference type="PANTHER" id="PTHR30509:SF9">
    <property type="entry name" value="MULTIDRUG RESISTANCE PROTEIN MDTO"/>
    <property type="match status" value="1"/>
</dbReference>
<feature type="transmembrane region" description="Helical" evidence="8">
    <location>
        <begin position="556"/>
        <end position="575"/>
    </location>
</feature>
<feature type="transmembrane region" description="Helical" evidence="8">
    <location>
        <begin position="618"/>
        <end position="636"/>
    </location>
</feature>
<keyword evidence="2" id="KW-1003">Cell membrane</keyword>
<evidence type="ECO:0000313" key="10">
    <source>
        <dbReference type="Proteomes" id="UP000002009"/>
    </source>
</evidence>
<dbReference type="Proteomes" id="UP000002009">
    <property type="component" value="Chromosome 10"/>
</dbReference>
<keyword evidence="3 8" id="KW-0812">Transmembrane</keyword>
<evidence type="ECO:0000256" key="6">
    <source>
        <dbReference type="SAM" id="Coils"/>
    </source>
</evidence>
<evidence type="ECO:0000256" key="2">
    <source>
        <dbReference type="ARBA" id="ARBA00022475"/>
    </source>
</evidence>
<keyword evidence="4 8" id="KW-1133">Transmembrane helix</keyword>
<dbReference type="InParanoid" id="C1FHD2"/>
<name>C1FHD2_MICCC</name>
<feature type="compositionally biased region" description="Low complexity" evidence="7">
    <location>
        <begin position="918"/>
        <end position="928"/>
    </location>
</feature>
<feature type="transmembrane region" description="Helical" evidence="8">
    <location>
        <begin position="518"/>
        <end position="544"/>
    </location>
</feature>
<proteinExistence type="predicted"/>
<feature type="transmembrane region" description="Helical" evidence="8">
    <location>
        <begin position="159"/>
        <end position="177"/>
    </location>
</feature>
<feature type="region of interest" description="Disordered" evidence="7">
    <location>
        <begin position="872"/>
        <end position="946"/>
    </location>
</feature>
<evidence type="ECO:0000256" key="3">
    <source>
        <dbReference type="ARBA" id="ARBA00022692"/>
    </source>
</evidence>
<evidence type="ECO:0000256" key="7">
    <source>
        <dbReference type="SAM" id="MobiDB-lite"/>
    </source>
</evidence>
<feature type="transmembrane region" description="Helical" evidence="8">
    <location>
        <begin position="477"/>
        <end position="498"/>
    </location>
</feature>
<feature type="compositionally biased region" description="Acidic residues" evidence="7">
    <location>
        <begin position="876"/>
        <end position="891"/>
    </location>
</feature>
<dbReference type="STRING" id="296587.C1FHD2"/>
<dbReference type="GO" id="GO:0005886">
    <property type="term" value="C:plasma membrane"/>
    <property type="evidence" value="ECO:0007669"/>
    <property type="project" value="UniProtKB-SubCell"/>
</dbReference>
<evidence type="ECO:0000313" key="9">
    <source>
        <dbReference type="EMBL" id="ACO70081.1"/>
    </source>
</evidence>
<evidence type="ECO:0000256" key="1">
    <source>
        <dbReference type="ARBA" id="ARBA00004651"/>
    </source>
</evidence>
<dbReference type="InterPro" id="IPR020966">
    <property type="entry name" value="ALMT"/>
</dbReference>
<dbReference type="KEGG" id="mis:MICPUN_62041"/>
<dbReference type="GeneID" id="8247100"/>
<evidence type="ECO:0000256" key="8">
    <source>
        <dbReference type="SAM" id="Phobius"/>
    </source>
</evidence>
<keyword evidence="10" id="KW-1185">Reference proteome</keyword>
<feature type="transmembrane region" description="Helical" evidence="8">
    <location>
        <begin position="581"/>
        <end position="597"/>
    </location>
</feature>
<organism evidence="9 10">
    <name type="scientific">Micromonas commoda (strain RCC299 / NOUM17 / CCMP2709)</name>
    <name type="common">Picoplanktonic green alga</name>
    <dbReference type="NCBI Taxonomy" id="296587"/>
    <lineage>
        <taxon>Eukaryota</taxon>
        <taxon>Viridiplantae</taxon>
        <taxon>Chlorophyta</taxon>
        <taxon>Mamiellophyceae</taxon>
        <taxon>Mamiellales</taxon>
        <taxon>Mamiellaceae</taxon>
        <taxon>Micromonas</taxon>
    </lineage>
</organism>
<comment type="subcellular location">
    <subcellularLocation>
        <location evidence="1">Cell membrane</location>
        <topology evidence="1">Multi-pass membrane protein</topology>
    </subcellularLocation>
</comment>
<keyword evidence="5 8" id="KW-0472">Membrane</keyword>
<dbReference type="AlphaFoldDB" id="C1FHD2"/>
<dbReference type="GO" id="GO:0015743">
    <property type="term" value="P:malate transport"/>
    <property type="evidence" value="ECO:0007669"/>
    <property type="project" value="InterPro"/>
</dbReference>
<protein>
    <submittedName>
        <fullName evidence="9">Uncharacterized protein</fullName>
    </submittedName>
</protein>
<feature type="compositionally biased region" description="Polar residues" evidence="7">
    <location>
        <begin position="935"/>
        <end position="946"/>
    </location>
</feature>
<evidence type="ECO:0000256" key="4">
    <source>
        <dbReference type="ARBA" id="ARBA00022989"/>
    </source>
</evidence>
<dbReference type="EMBL" id="CP001576">
    <property type="protein sequence ID" value="ACO70081.1"/>
    <property type="molecule type" value="Genomic_DNA"/>
</dbReference>
<dbReference type="PANTHER" id="PTHR30509">
    <property type="entry name" value="P-HYDROXYBENZOIC ACID EFFLUX PUMP SUBUNIT-RELATED"/>
    <property type="match status" value="1"/>
</dbReference>
<feature type="coiled-coil region" evidence="6">
    <location>
        <begin position="220"/>
        <end position="247"/>
    </location>
</feature>
<sequence>MLDKPLFGQQLPFKTSIPPARLVPWPVRAGLSAGLASLLSLLKKTLFKDVGWDDNVLPVPVFATVVAIVCTAKTRGGTYMNCWHVINGTIAGALGSALFLALLGDSVAAVIVTNSLIGAGVLYPRGIPVLAQKFAFGGSTICVWGVYENLDFRWQTLGVPLSAALGALAAVIVALAPETSAIRSVKREADKVVDFLEEALDDAVTAYAWRSDPSQREMLRARVTNALTQAEAHLSKLKEAARDARWERKVLIGIDMVTKPEKDRKSHKSKAEEFIPVLAEVSMSLKGMELALEGLNAVQVDRWHLLEGGEDSERVKGRPAPMFDGDPEGSLAAVKDVVVQAMRDAIKPRRRDDTQTSSQVAADLRESLTRLDDVITEERKRHYAPSQAASDARETVARKALQANHLWIFAFQNLADRLRAHHEPTWASSPGDTCQTCALAETSPAKPKKGPKGPLVDPRDEISALFNCNFRANSDQVLYAMKLSTACAIAAIVGWIVSDNGSWAALAVSMVGTRESHAVGGSFNAALLRMQGTIFGAMFAYTIMSCVQGEHESWAGGARLILLAVFNFLCTFLRLNAEYSYAGVVAAFTAYVVALGIPDGASTSEARAYAHLRIEQNLLGLVILVFIEVVLLPTFAHDAARRAASEATAAAEHAAEVIYDATVGTDCIMCRDRAAKDAGGALDDLRDKLATLNTLLVQAAAEPHLWSPKFPLEPYQRIATETESVRRVLGLMRAALTAMAHGSRGGRTEGSGDPRRMIRELLSPTDRFVTDLRRAVKQRLGRASHDLAEGEGHWETKKAAASIARAQASLHRAFILHTLEIRVRYQAGEEDMFLPNHLMVPWHAFMSCTAVLALNVDNLSQASWEALLAVKPPVGGDEEEDWEDEPEDDEPYSGGGGKYDDDDDDVRPISASQPSFKRSGSGNSGRSGDAPYTNGVKSPEQSLGRL</sequence>
<dbReference type="Pfam" id="PF11744">
    <property type="entry name" value="ALMT"/>
    <property type="match status" value="1"/>
</dbReference>
<keyword evidence="6" id="KW-0175">Coiled coil</keyword>